<dbReference type="InterPro" id="IPR003918">
    <property type="entry name" value="NADH_UbQ_OxRdtase"/>
</dbReference>
<evidence type="ECO:0000256" key="6">
    <source>
        <dbReference type="ARBA" id="ARBA00023136"/>
    </source>
</evidence>
<protein>
    <submittedName>
        <fullName evidence="10">NADH dehydrogenase</fullName>
    </submittedName>
</protein>
<dbReference type="GO" id="GO:0016491">
    <property type="term" value="F:oxidoreductase activity"/>
    <property type="evidence" value="ECO:0007669"/>
    <property type="project" value="UniProtKB-KW"/>
</dbReference>
<keyword evidence="5" id="KW-0560">Oxidoreductase</keyword>
<proteinExistence type="predicted"/>
<gene>
    <name evidence="10" type="ORF">PN36_11050</name>
</gene>
<dbReference type="Pfam" id="PF00361">
    <property type="entry name" value="Proton_antipo_M"/>
    <property type="match status" value="1"/>
</dbReference>
<name>A0A0A6PJX3_9GAMM</name>
<feature type="transmembrane region" description="Helical" evidence="8">
    <location>
        <begin position="275"/>
        <end position="292"/>
    </location>
</feature>
<evidence type="ECO:0000256" key="4">
    <source>
        <dbReference type="ARBA" id="ARBA00022989"/>
    </source>
</evidence>
<keyword evidence="6 8" id="KW-0472">Membrane</keyword>
<keyword evidence="3 7" id="KW-0812">Transmembrane</keyword>
<evidence type="ECO:0000256" key="8">
    <source>
        <dbReference type="SAM" id="Phobius"/>
    </source>
</evidence>
<dbReference type="GO" id="GO:0008137">
    <property type="term" value="F:NADH dehydrogenase (ubiquinone) activity"/>
    <property type="evidence" value="ECO:0007669"/>
    <property type="project" value="InterPro"/>
</dbReference>
<feature type="transmembrane region" description="Helical" evidence="8">
    <location>
        <begin position="6"/>
        <end position="22"/>
    </location>
</feature>
<dbReference type="PANTHER" id="PTHR42682">
    <property type="entry name" value="HYDROGENASE-4 COMPONENT F"/>
    <property type="match status" value="1"/>
</dbReference>
<organism evidence="10 11">
    <name type="scientific">Candidatus Thiomargarita nelsonii</name>
    <dbReference type="NCBI Taxonomy" id="1003181"/>
    <lineage>
        <taxon>Bacteria</taxon>
        <taxon>Pseudomonadati</taxon>
        <taxon>Pseudomonadota</taxon>
        <taxon>Gammaproteobacteria</taxon>
        <taxon>Thiotrichales</taxon>
        <taxon>Thiotrichaceae</taxon>
        <taxon>Thiomargarita</taxon>
    </lineage>
</organism>
<dbReference type="InterPro" id="IPR052175">
    <property type="entry name" value="ComplexI-like_HydComp"/>
</dbReference>
<evidence type="ECO:0000313" key="11">
    <source>
        <dbReference type="Proteomes" id="UP000030428"/>
    </source>
</evidence>
<dbReference type="GO" id="GO:0042773">
    <property type="term" value="P:ATP synthesis coupled electron transport"/>
    <property type="evidence" value="ECO:0007669"/>
    <property type="project" value="InterPro"/>
</dbReference>
<dbReference type="AlphaFoldDB" id="A0A0A6PJX3"/>
<feature type="transmembrane region" description="Helical" evidence="8">
    <location>
        <begin position="445"/>
        <end position="466"/>
    </location>
</feature>
<evidence type="ECO:0000256" key="5">
    <source>
        <dbReference type="ARBA" id="ARBA00023002"/>
    </source>
</evidence>
<feature type="transmembrane region" description="Helical" evidence="8">
    <location>
        <begin position="196"/>
        <end position="213"/>
    </location>
</feature>
<feature type="transmembrane region" description="Helical" evidence="8">
    <location>
        <begin position="405"/>
        <end position="424"/>
    </location>
</feature>
<feature type="domain" description="NADH:quinone oxidoreductase/Mrp antiporter transmembrane" evidence="9">
    <location>
        <begin position="121"/>
        <end position="416"/>
    </location>
</feature>
<dbReference type="GO" id="GO:0005886">
    <property type="term" value="C:plasma membrane"/>
    <property type="evidence" value="ECO:0007669"/>
    <property type="project" value="UniProtKB-SubCell"/>
</dbReference>
<dbReference type="PANTHER" id="PTHR42682:SF4">
    <property type="entry name" value="NADH-UBIQUINONE_PLASTOQUINONE"/>
    <property type="match status" value="1"/>
</dbReference>
<comment type="subcellular location">
    <subcellularLocation>
        <location evidence="1">Cell membrane</location>
        <topology evidence="1">Multi-pass membrane protein</topology>
    </subcellularLocation>
    <subcellularLocation>
        <location evidence="7">Membrane</location>
        <topology evidence="7">Multi-pass membrane protein</topology>
    </subcellularLocation>
</comment>
<evidence type="ECO:0000256" key="2">
    <source>
        <dbReference type="ARBA" id="ARBA00022475"/>
    </source>
</evidence>
<evidence type="ECO:0000256" key="3">
    <source>
        <dbReference type="ARBA" id="ARBA00022692"/>
    </source>
</evidence>
<reference evidence="10 11" key="1">
    <citation type="journal article" date="2016" name="Front. Microbiol.">
        <title>Single-Cell (Meta-)Genomics of a Dimorphic Candidatus Thiomargarita nelsonii Reveals Genomic Plasticity.</title>
        <authorList>
            <person name="Flood B.E."/>
            <person name="Fliss P."/>
            <person name="Jones D.S."/>
            <person name="Dick G.J."/>
            <person name="Jain S."/>
            <person name="Kaster A.K."/>
            <person name="Winkel M."/>
            <person name="Mussmann M."/>
            <person name="Bailey J."/>
        </authorList>
    </citation>
    <scope>NUCLEOTIDE SEQUENCE [LARGE SCALE GENOMIC DNA]</scope>
    <source>
        <strain evidence="10">Hydrate Ridge</strain>
    </source>
</reference>
<feature type="transmembrane region" description="Helical" evidence="8">
    <location>
        <begin position="502"/>
        <end position="522"/>
    </location>
</feature>
<dbReference type="Proteomes" id="UP000030428">
    <property type="component" value="Unassembled WGS sequence"/>
</dbReference>
<feature type="transmembrane region" description="Helical" evidence="8">
    <location>
        <begin position="154"/>
        <end position="176"/>
    </location>
</feature>
<feature type="transmembrane region" description="Helical" evidence="8">
    <location>
        <begin position="71"/>
        <end position="91"/>
    </location>
</feature>
<feature type="transmembrane region" description="Helical" evidence="8">
    <location>
        <begin position="234"/>
        <end position="255"/>
    </location>
</feature>
<dbReference type="EMBL" id="JSZA02000034">
    <property type="protein sequence ID" value="KHD06726.1"/>
    <property type="molecule type" value="Genomic_DNA"/>
</dbReference>
<keyword evidence="4 8" id="KW-1133">Transmembrane helix</keyword>
<feature type="transmembrane region" description="Helical" evidence="8">
    <location>
        <begin position="593"/>
        <end position="610"/>
    </location>
</feature>
<evidence type="ECO:0000313" key="10">
    <source>
        <dbReference type="EMBL" id="KHD06726.1"/>
    </source>
</evidence>
<accession>A0A0A6PJX3</accession>
<feature type="transmembrane region" description="Helical" evidence="8">
    <location>
        <begin position="363"/>
        <end position="385"/>
    </location>
</feature>
<dbReference type="PRINTS" id="PR01437">
    <property type="entry name" value="NUOXDRDTASE4"/>
</dbReference>
<evidence type="ECO:0000256" key="1">
    <source>
        <dbReference type="ARBA" id="ARBA00004651"/>
    </source>
</evidence>
<dbReference type="InterPro" id="IPR001750">
    <property type="entry name" value="ND/Mrp_TM"/>
</dbReference>
<sequence length="611" mass="67383">MNLLNLLFLLSIFTVVLVYVVGKRPYAGLFGMMGYAMQLIVLIGLWDKMPLAASFSFSVLDNVIHWEMNGLGWFFAIITVGVAFFTSLYTVGDWGETQKDMRLQHVAMAVNVLAMLILLSSGDFLSLFIGWELVSWATYLIITEHGGKAADAAFRYLIYAMGGAMAILTAIVLVYLQVGSLEFVAFWEALPDFPTLWPVVLLFSSGFLVKMGMMPFHLWQADAYAYTPGANASFLSAISARMGLFAFALVLLQVSGVTQLVEMRIPFTFLDARSLLIWIAALTSIIPTFIALQQTDARLLLAWHGIGQGGLMLLGILIATPMGVTGGLLHIFNYAIYQAALFLAVTSVIYRTGTADLDRLGGLIVRMPLTYVTLLMGIIGLAGLPPMNGFVSKWFIYKALLEAEMPLLLVAVSISTLGTILSVYKLIHNIFLGQLRKEHYEIKEVPWIMVVPMLALAGIAFITGAMPGLSLALVNKAQMVLGYESLVYHLGGVSWPNGSLNMLWVSGIFFYGVGIGAIIFFMGNRRFITHQWDNYAGGHFLSSDIPYNYTHNFYPGLMRVIGPWFRGSLVKLEQGLTNLVQVLGGAFHSFYRVSYTPLYLLVVTVLALAFI</sequence>
<keyword evidence="2" id="KW-1003">Cell membrane</keyword>
<comment type="caution">
    <text evidence="10">The sequence shown here is derived from an EMBL/GenBank/DDBJ whole genome shotgun (WGS) entry which is preliminary data.</text>
</comment>
<keyword evidence="11" id="KW-1185">Reference proteome</keyword>
<feature type="transmembrane region" description="Helical" evidence="8">
    <location>
        <begin position="331"/>
        <end position="351"/>
    </location>
</feature>
<feature type="transmembrane region" description="Helical" evidence="8">
    <location>
        <begin position="299"/>
        <end position="319"/>
    </location>
</feature>
<evidence type="ECO:0000259" key="9">
    <source>
        <dbReference type="Pfam" id="PF00361"/>
    </source>
</evidence>
<evidence type="ECO:0000256" key="7">
    <source>
        <dbReference type="RuleBase" id="RU000320"/>
    </source>
</evidence>